<evidence type="ECO:0000313" key="3">
    <source>
        <dbReference type="Proteomes" id="UP000027180"/>
    </source>
</evidence>
<feature type="transmembrane region" description="Helical" evidence="1">
    <location>
        <begin position="84"/>
        <end position="105"/>
    </location>
</feature>
<dbReference type="EMBL" id="CP006986">
    <property type="protein sequence ID" value="AIC28159.1"/>
    <property type="molecule type" value="Genomic_DNA"/>
</dbReference>
<organism evidence="2 3">
    <name type="scientific">Rhizobium etli bv. mimosae str. IE4771</name>
    <dbReference type="NCBI Taxonomy" id="1432050"/>
    <lineage>
        <taxon>Bacteria</taxon>
        <taxon>Pseudomonadati</taxon>
        <taxon>Pseudomonadota</taxon>
        <taxon>Alphaproteobacteria</taxon>
        <taxon>Hyphomicrobiales</taxon>
        <taxon>Rhizobiaceae</taxon>
        <taxon>Rhizobium/Agrobacterium group</taxon>
        <taxon>Rhizobium</taxon>
    </lineage>
</organism>
<dbReference type="AlphaFoldDB" id="A0A060I377"/>
<keyword evidence="1" id="KW-1133">Transmembrane helix</keyword>
<reference evidence="2 3" key="1">
    <citation type="submission" date="2013-12" db="EMBL/GenBank/DDBJ databases">
        <title>Complete genome sequence of Rhizobium etli bv. mimosae IE4771.</title>
        <authorList>
            <person name="Bustos P."/>
            <person name="Santamaria R.I."/>
            <person name="Lozano L."/>
            <person name="Ormeno-Orrillo E."/>
            <person name="Rogel M.A."/>
            <person name="Romero D."/>
            <person name="Cevallos M.A."/>
            <person name="Martinez-Romero E."/>
            <person name="Gonzalez V."/>
        </authorList>
    </citation>
    <scope>NUCLEOTIDE SEQUENCE [LARGE SCALE GENOMIC DNA]</scope>
    <source>
        <strain evidence="2 3">IE4771</strain>
    </source>
</reference>
<feature type="transmembrane region" description="Helical" evidence="1">
    <location>
        <begin position="6"/>
        <end position="26"/>
    </location>
</feature>
<feature type="transmembrane region" description="Helical" evidence="1">
    <location>
        <begin position="60"/>
        <end position="77"/>
    </location>
</feature>
<proteinExistence type="predicted"/>
<gene>
    <name evidence="2" type="ORF">IE4771_CH03066</name>
</gene>
<accession>A0A060I377</accession>
<feature type="transmembrane region" description="Helical" evidence="1">
    <location>
        <begin position="33"/>
        <end position="54"/>
    </location>
</feature>
<name>A0A060I377_RHIET</name>
<protein>
    <submittedName>
        <fullName evidence="2">Uncharacterized protein</fullName>
    </submittedName>
</protein>
<dbReference type="HOGENOM" id="CLU_2275194_0_0_5"/>
<evidence type="ECO:0000256" key="1">
    <source>
        <dbReference type="SAM" id="Phobius"/>
    </source>
</evidence>
<dbReference type="KEGG" id="rei:IE4771_CH03066"/>
<evidence type="ECO:0000313" key="2">
    <source>
        <dbReference type="EMBL" id="AIC28159.1"/>
    </source>
</evidence>
<keyword evidence="1" id="KW-0472">Membrane</keyword>
<dbReference type="Proteomes" id="UP000027180">
    <property type="component" value="Chromosome"/>
</dbReference>
<sequence length="106" mass="10786">MEESMTEVELAVAMVLASSAGGALGARNAKAQAWKGFVIIAVSAIVTVVIFTLLNVDNEILTSLGSIIIAGIVGAILKMSPRQISIVIIGAILASAIAAILISLII</sequence>
<keyword evidence="1" id="KW-0812">Transmembrane</keyword>